<name>A0A1G9PGP0_9FLAO</name>
<dbReference type="OrthoDB" id="1396884at2"/>
<organism evidence="2 3">
    <name type="scientific">Kriegella aquimaris</name>
    <dbReference type="NCBI Taxonomy" id="192904"/>
    <lineage>
        <taxon>Bacteria</taxon>
        <taxon>Pseudomonadati</taxon>
        <taxon>Bacteroidota</taxon>
        <taxon>Flavobacteriia</taxon>
        <taxon>Flavobacteriales</taxon>
        <taxon>Flavobacteriaceae</taxon>
        <taxon>Kriegella</taxon>
    </lineage>
</organism>
<sequence length="375" mass="40672">MQKIHILLFLVLCWGSSKAQIDGTLLLGLTQATTTEMNAISNAVEGSLLYNTTESKVFQYNGSNWGAVGDSNSWGISGNSGTSSGSNFIGSKDAQDLILKSNNTEKLRLVNNRGQVLVNRANIFNNHPLVIRANGNDVLAFQDAAGTSKWHWNILGGGLNFVETGIADYRLFLQYGGNVGFNTSTPEYTADINGTARIINTPTISAATKVLVKNPTTGQISEQAIPALGSGKLLETIHGRAYFYNNTWYSTHDQYGTSYQNWNQNKGTSTTPSYSTAGQSGIPITSDMELVKFTMKNDFNSNPSGSQYINLSVLRGGSYTSIGTYTITTGSTVISIESHTVNFQLQENDLLVWACRTVGGANRQSYTSLTFEFGY</sequence>
<accession>A0A1G9PGP0</accession>
<dbReference type="EMBL" id="FNGV01000004">
    <property type="protein sequence ID" value="SDL98032.1"/>
    <property type="molecule type" value="Genomic_DNA"/>
</dbReference>
<keyword evidence="3" id="KW-1185">Reference proteome</keyword>
<dbReference type="STRING" id="192904.SAMN04488514_1042"/>
<keyword evidence="1" id="KW-0732">Signal</keyword>
<reference evidence="2 3" key="1">
    <citation type="submission" date="2016-10" db="EMBL/GenBank/DDBJ databases">
        <authorList>
            <person name="de Groot N.N."/>
        </authorList>
    </citation>
    <scope>NUCLEOTIDE SEQUENCE [LARGE SCALE GENOMIC DNA]</scope>
    <source>
        <strain evidence="2 3">DSM 19886</strain>
    </source>
</reference>
<gene>
    <name evidence="2" type="ORF">SAMN04488514_1042</name>
</gene>
<evidence type="ECO:0000256" key="1">
    <source>
        <dbReference type="SAM" id="SignalP"/>
    </source>
</evidence>
<dbReference type="Proteomes" id="UP000199440">
    <property type="component" value="Unassembled WGS sequence"/>
</dbReference>
<evidence type="ECO:0000313" key="2">
    <source>
        <dbReference type="EMBL" id="SDL98032.1"/>
    </source>
</evidence>
<evidence type="ECO:0000313" key="3">
    <source>
        <dbReference type="Proteomes" id="UP000199440"/>
    </source>
</evidence>
<proteinExistence type="predicted"/>
<dbReference type="AlphaFoldDB" id="A0A1G9PGP0"/>
<dbReference type="RefSeq" id="WP_089888218.1">
    <property type="nucleotide sequence ID" value="NZ_FNGV01000004.1"/>
</dbReference>
<feature type="signal peptide" evidence="1">
    <location>
        <begin position="1"/>
        <end position="19"/>
    </location>
</feature>
<feature type="chain" id="PRO_5011569408" evidence="1">
    <location>
        <begin position="20"/>
        <end position="375"/>
    </location>
</feature>
<protein>
    <submittedName>
        <fullName evidence="2">Uncharacterized protein</fullName>
    </submittedName>
</protein>